<dbReference type="PRINTS" id="PR00786">
    <property type="entry name" value="NEPRILYSIN"/>
</dbReference>
<dbReference type="OrthoDB" id="6475849at2759"/>
<dbReference type="InterPro" id="IPR008753">
    <property type="entry name" value="Peptidase_M13_N"/>
</dbReference>
<feature type="domain" description="Peptidase M13 C-terminal" evidence="8">
    <location>
        <begin position="467"/>
        <end position="668"/>
    </location>
</feature>
<proteinExistence type="inferred from homology"/>
<name>A0A0N4VDJ1_ENTVE</name>
<evidence type="ECO:0000259" key="8">
    <source>
        <dbReference type="Pfam" id="PF01431"/>
    </source>
</evidence>
<evidence type="ECO:0000313" key="10">
    <source>
        <dbReference type="EMBL" id="VDD93410.1"/>
    </source>
</evidence>
<evidence type="ECO:0000313" key="11">
    <source>
        <dbReference type="Proteomes" id="UP000274131"/>
    </source>
</evidence>
<dbReference type="WBParaSite" id="EVEC_0000867701-mRNA-1">
    <property type="protein sequence ID" value="EVEC_0000867701-mRNA-1"/>
    <property type="gene ID" value="EVEC_0000867701"/>
</dbReference>
<dbReference type="SUPFAM" id="SSF55486">
    <property type="entry name" value="Metalloproteases ('zincins'), catalytic domain"/>
    <property type="match status" value="1"/>
</dbReference>
<organism evidence="12">
    <name type="scientific">Enterobius vermicularis</name>
    <name type="common">Human pinworm</name>
    <dbReference type="NCBI Taxonomy" id="51028"/>
    <lineage>
        <taxon>Eukaryota</taxon>
        <taxon>Metazoa</taxon>
        <taxon>Ecdysozoa</taxon>
        <taxon>Nematoda</taxon>
        <taxon>Chromadorea</taxon>
        <taxon>Rhabditida</taxon>
        <taxon>Spirurina</taxon>
        <taxon>Oxyuridomorpha</taxon>
        <taxon>Oxyuroidea</taxon>
        <taxon>Oxyuridae</taxon>
        <taxon>Enterobius</taxon>
    </lineage>
</organism>
<keyword evidence="3" id="KW-0645">Protease</keyword>
<keyword evidence="11" id="KW-1185">Reference proteome</keyword>
<feature type="domain" description="Peptidase M13 N-terminal" evidence="9">
    <location>
        <begin position="7"/>
        <end position="409"/>
    </location>
</feature>
<evidence type="ECO:0000256" key="2">
    <source>
        <dbReference type="ARBA" id="ARBA00007357"/>
    </source>
</evidence>
<evidence type="ECO:0000256" key="5">
    <source>
        <dbReference type="ARBA" id="ARBA00022801"/>
    </source>
</evidence>
<evidence type="ECO:0000256" key="1">
    <source>
        <dbReference type="ARBA" id="ARBA00001947"/>
    </source>
</evidence>
<evidence type="ECO:0000256" key="3">
    <source>
        <dbReference type="ARBA" id="ARBA00022670"/>
    </source>
</evidence>
<evidence type="ECO:0000256" key="7">
    <source>
        <dbReference type="ARBA" id="ARBA00023049"/>
    </source>
</evidence>
<dbReference type="GO" id="GO:0046872">
    <property type="term" value="F:metal ion binding"/>
    <property type="evidence" value="ECO:0007669"/>
    <property type="project" value="UniProtKB-KW"/>
</dbReference>
<dbReference type="Pfam" id="PF01431">
    <property type="entry name" value="Peptidase_M13"/>
    <property type="match status" value="1"/>
</dbReference>
<evidence type="ECO:0000259" key="9">
    <source>
        <dbReference type="Pfam" id="PF05649"/>
    </source>
</evidence>
<dbReference type="InterPro" id="IPR024079">
    <property type="entry name" value="MetalloPept_cat_dom_sf"/>
</dbReference>
<dbReference type="InterPro" id="IPR042089">
    <property type="entry name" value="Peptidase_M13_dom_2"/>
</dbReference>
<dbReference type="InterPro" id="IPR018497">
    <property type="entry name" value="Peptidase_M13_C"/>
</dbReference>
<dbReference type="GO" id="GO:0016485">
    <property type="term" value="P:protein processing"/>
    <property type="evidence" value="ECO:0007669"/>
    <property type="project" value="TreeGrafter"/>
</dbReference>
<dbReference type="Proteomes" id="UP000274131">
    <property type="component" value="Unassembled WGS sequence"/>
</dbReference>
<sequence length="669" mass="77716">MNASADPCEDFYEFACGNWMIEHPIPDDAPSVSNFENLGQKLELALKNLLEEPHDRATEGAAVGKAKKFYQICLNETLIALTWRSTFSNLIKSFGGWPTLESNKSTEHVKTEELYGNLVAKYRADFLFKATVNLDDKNSEVYVLVIDQPTMLLQSSKAYGVDSDERQAYVTLIKDVLKIFDVNPQVIEDDVNSLLEFETQLSNITIPDGNRHDVGSLYSKSTVEELTQKYKFFNWTLFFNTLFQWVFNFKQNIAYENGTKIVIEKSTDVVLYGEEFFVNFNTLMSQFPKRTVLNYLSWSWFFKNMLRDLPDPFAMAVLKFYRALSYMQIPKLRWHNCVTRINYLMQMATSSMYVKRYFDHEAKKQVEEMIELIMQAFSEMLQSEEWISKETKKFAQEKVTAMNRKIGYPDYLNNISAVDEEYEGYKVYEQNFFRTKYNFIEAYQKDILRRINTRVRRDRLALAVNTTPNANEIIFPAGILQPVFYDKNFPSSMNFGGIGVVIGHEITHGFDDRGRLYDKYGNIRQWWDNATILEFEKRAKCITEQYAEFQLRQVNMSVDGQLTKGENIADNGGLKQAYSAYKKHEKEHPVTLRLPGINMTNDQLFFLNYAQIWCGAMNDKEAARKVSFSEHCPGLIRVRGPLSNSLDFARAFNCPLGSTMNPIRKCRVW</sequence>
<keyword evidence="4" id="KW-0479">Metal-binding</keyword>
<evidence type="ECO:0000256" key="6">
    <source>
        <dbReference type="ARBA" id="ARBA00022833"/>
    </source>
</evidence>
<reference evidence="10 11" key="2">
    <citation type="submission" date="2018-10" db="EMBL/GenBank/DDBJ databases">
        <authorList>
            <consortium name="Pathogen Informatics"/>
        </authorList>
    </citation>
    <scope>NUCLEOTIDE SEQUENCE [LARGE SCALE GENOMIC DNA]</scope>
</reference>
<evidence type="ECO:0000313" key="12">
    <source>
        <dbReference type="WBParaSite" id="EVEC_0000867701-mRNA-1"/>
    </source>
</evidence>
<dbReference type="Gene3D" id="3.40.390.10">
    <property type="entry name" value="Collagenase (Catalytic Domain)"/>
    <property type="match status" value="1"/>
</dbReference>
<comment type="cofactor">
    <cofactor evidence="1">
        <name>Zn(2+)</name>
        <dbReference type="ChEBI" id="CHEBI:29105"/>
    </cofactor>
</comment>
<dbReference type="PANTHER" id="PTHR11733:SF230">
    <property type="entry name" value="NEPRILYSIN-2"/>
    <property type="match status" value="1"/>
</dbReference>
<comment type="similarity">
    <text evidence="2">Belongs to the peptidase M13 family.</text>
</comment>
<dbReference type="PANTHER" id="PTHR11733">
    <property type="entry name" value="ZINC METALLOPROTEASE FAMILY M13 NEPRILYSIN-RELATED"/>
    <property type="match status" value="1"/>
</dbReference>
<dbReference type="Pfam" id="PF05649">
    <property type="entry name" value="Peptidase_M13_N"/>
    <property type="match status" value="1"/>
</dbReference>
<dbReference type="Gene3D" id="1.10.1380.10">
    <property type="entry name" value="Neutral endopeptidase , domain2"/>
    <property type="match status" value="1"/>
</dbReference>
<dbReference type="GO" id="GO:0005886">
    <property type="term" value="C:plasma membrane"/>
    <property type="evidence" value="ECO:0007669"/>
    <property type="project" value="TreeGrafter"/>
</dbReference>
<dbReference type="InterPro" id="IPR000718">
    <property type="entry name" value="Peptidase_M13"/>
</dbReference>
<dbReference type="AlphaFoldDB" id="A0A0N4VDJ1"/>
<dbReference type="STRING" id="51028.A0A0N4VDJ1"/>
<dbReference type="PROSITE" id="PS51885">
    <property type="entry name" value="NEPRILYSIN"/>
    <property type="match status" value="1"/>
</dbReference>
<protein>
    <submittedName>
        <fullName evidence="12">Neprilysin</fullName>
    </submittedName>
</protein>
<evidence type="ECO:0000256" key="4">
    <source>
        <dbReference type="ARBA" id="ARBA00022723"/>
    </source>
</evidence>
<dbReference type="GO" id="GO:0004222">
    <property type="term" value="F:metalloendopeptidase activity"/>
    <property type="evidence" value="ECO:0007669"/>
    <property type="project" value="InterPro"/>
</dbReference>
<accession>A0A0N4VDJ1</accession>
<keyword evidence="7" id="KW-0482">Metalloprotease</keyword>
<gene>
    <name evidence="10" type="ORF">EVEC_LOCUS8161</name>
</gene>
<keyword evidence="6" id="KW-0862">Zinc</keyword>
<reference evidence="12" key="1">
    <citation type="submission" date="2017-02" db="UniProtKB">
        <authorList>
            <consortium name="WormBaseParasite"/>
        </authorList>
    </citation>
    <scope>IDENTIFICATION</scope>
</reference>
<dbReference type="CDD" id="cd08662">
    <property type="entry name" value="M13"/>
    <property type="match status" value="1"/>
</dbReference>
<dbReference type="EMBL" id="UXUI01009291">
    <property type="protein sequence ID" value="VDD93410.1"/>
    <property type="molecule type" value="Genomic_DNA"/>
</dbReference>
<keyword evidence="5" id="KW-0378">Hydrolase</keyword>